<evidence type="ECO:0000313" key="6">
    <source>
        <dbReference type="Proteomes" id="UP000029643"/>
    </source>
</evidence>
<dbReference type="GO" id="GO:0005524">
    <property type="term" value="F:ATP binding"/>
    <property type="evidence" value="ECO:0007669"/>
    <property type="project" value="UniProtKB-KW"/>
</dbReference>
<keyword evidence="2" id="KW-0812">Transmembrane</keyword>
<gene>
    <name evidence="5" type="ORF">JCM19274_1934</name>
</gene>
<dbReference type="InterPro" id="IPR036640">
    <property type="entry name" value="ABC1_TM_sf"/>
</dbReference>
<accession>A0A090WQZ4</accession>
<dbReference type="PANTHER" id="PTHR43394:SF1">
    <property type="entry name" value="ATP-BINDING CASSETTE SUB-FAMILY B MEMBER 10, MITOCHONDRIAL"/>
    <property type="match status" value="1"/>
</dbReference>
<dbReference type="GO" id="GO:0005886">
    <property type="term" value="C:plasma membrane"/>
    <property type="evidence" value="ECO:0007669"/>
    <property type="project" value="UniProtKB-SubCell"/>
</dbReference>
<organism evidence="5 6">
    <name type="scientific">Algibacter lectus</name>
    <dbReference type="NCBI Taxonomy" id="221126"/>
    <lineage>
        <taxon>Bacteria</taxon>
        <taxon>Pseudomonadati</taxon>
        <taxon>Bacteroidota</taxon>
        <taxon>Flavobacteriia</taxon>
        <taxon>Flavobacteriales</taxon>
        <taxon>Flavobacteriaceae</taxon>
        <taxon>Algibacter</taxon>
    </lineage>
</organism>
<protein>
    <submittedName>
        <fullName evidence="5">ABC transporter ATP-binding protein</fullName>
    </submittedName>
</protein>
<evidence type="ECO:0000256" key="2">
    <source>
        <dbReference type="ARBA" id="ARBA00022692"/>
    </source>
</evidence>
<evidence type="ECO:0000256" key="3">
    <source>
        <dbReference type="ARBA" id="ARBA00022989"/>
    </source>
</evidence>
<evidence type="ECO:0000313" key="5">
    <source>
        <dbReference type="EMBL" id="GAL79426.1"/>
    </source>
</evidence>
<dbReference type="Gene3D" id="1.20.1560.10">
    <property type="entry name" value="ABC transporter type 1, transmembrane domain"/>
    <property type="match status" value="1"/>
</dbReference>
<dbReference type="GO" id="GO:0015421">
    <property type="term" value="F:ABC-type oligopeptide transporter activity"/>
    <property type="evidence" value="ECO:0007669"/>
    <property type="project" value="TreeGrafter"/>
</dbReference>
<dbReference type="PANTHER" id="PTHR43394">
    <property type="entry name" value="ATP-DEPENDENT PERMEASE MDL1, MITOCHONDRIAL"/>
    <property type="match status" value="1"/>
</dbReference>
<evidence type="ECO:0000256" key="1">
    <source>
        <dbReference type="ARBA" id="ARBA00004651"/>
    </source>
</evidence>
<sequence>MVAANRVFKVLDTTSQIDDHGTHIAETFKGDIDFKNVFFNYVEDEAVLKGISFNVKSGDTVAIVGGYRSREIDYN</sequence>
<reference evidence="5 6" key="1">
    <citation type="journal article" date="2014" name="Genome Announc.">
        <title>Draft Genome Sequences of Marine Flavobacterium Algibacter lectus Strains SS8 and NR4.</title>
        <authorList>
            <person name="Takatani N."/>
            <person name="Nakanishi M."/>
            <person name="Meirelles P."/>
            <person name="Mino S."/>
            <person name="Suda W."/>
            <person name="Oshima K."/>
            <person name="Hattori M."/>
            <person name="Ohkuma M."/>
            <person name="Hosokawa M."/>
            <person name="Miyashita K."/>
            <person name="Thompson F.L."/>
            <person name="Niwa A."/>
            <person name="Sawabe T."/>
            <person name="Sawabe T."/>
        </authorList>
    </citation>
    <scope>NUCLEOTIDE SEQUENCE [LARGE SCALE GENOMIC DNA]</scope>
    <source>
        <strain evidence="6">JCM19274</strain>
    </source>
</reference>
<name>A0A090WQZ4_9FLAO</name>
<keyword evidence="3" id="KW-1133">Transmembrane helix</keyword>
<keyword evidence="5" id="KW-0547">Nucleotide-binding</keyword>
<evidence type="ECO:0000256" key="4">
    <source>
        <dbReference type="ARBA" id="ARBA00023136"/>
    </source>
</evidence>
<dbReference type="AlphaFoldDB" id="A0A090WQZ4"/>
<dbReference type="GO" id="GO:0090374">
    <property type="term" value="P:oligopeptide export from mitochondrion"/>
    <property type="evidence" value="ECO:0007669"/>
    <property type="project" value="TreeGrafter"/>
</dbReference>
<dbReference type="Gene3D" id="3.40.50.300">
    <property type="entry name" value="P-loop containing nucleotide triphosphate hydrolases"/>
    <property type="match status" value="1"/>
</dbReference>
<dbReference type="EMBL" id="BBNU01000006">
    <property type="protein sequence ID" value="GAL79426.1"/>
    <property type="molecule type" value="Genomic_DNA"/>
</dbReference>
<dbReference type="InterPro" id="IPR027417">
    <property type="entry name" value="P-loop_NTPase"/>
</dbReference>
<keyword evidence="4" id="KW-0472">Membrane</keyword>
<proteinExistence type="predicted"/>
<dbReference type="SUPFAM" id="SSF52540">
    <property type="entry name" value="P-loop containing nucleoside triphosphate hydrolases"/>
    <property type="match status" value="1"/>
</dbReference>
<dbReference type="InterPro" id="IPR039421">
    <property type="entry name" value="Type_1_exporter"/>
</dbReference>
<comment type="caution">
    <text evidence="5">The sequence shown here is derived from an EMBL/GenBank/DDBJ whole genome shotgun (WGS) entry which is preliminary data.</text>
</comment>
<keyword evidence="5" id="KW-0067">ATP-binding</keyword>
<comment type="subcellular location">
    <subcellularLocation>
        <location evidence="1">Cell membrane</location>
        <topology evidence="1">Multi-pass membrane protein</topology>
    </subcellularLocation>
</comment>
<dbReference type="Proteomes" id="UP000029643">
    <property type="component" value="Unassembled WGS sequence"/>
</dbReference>